<organism evidence="2 3">
    <name type="scientific">Phragmitibacter flavus</name>
    <dbReference type="NCBI Taxonomy" id="2576071"/>
    <lineage>
        <taxon>Bacteria</taxon>
        <taxon>Pseudomonadati</taxon>
        <taxon>Verrucomicrobiota</taxon>
        <taxon>Verrucomicrobiia</taxon>
        <taxon>Verrucomicrobiales</taxon>
        <taxon>Verrucomicrobiaceae</taxon>
        <taxon>Phragmitibacter</taxon>
    </lineage>
</organism>
<accession>A0A5R8KD40</accession>
<protein>
    <submittedName>
        <fullName evidence="2">Ribonuclease E inhibitor RraB</fullName>
    </submittedName>
</protein>
<dbReference type="InterPro" id="IPR009671">
    <property type="entry name" value="RraB_dom"/>
</dbReference>
<dbReference type="AlphaFoldDB" id="A0A5R8KD40"/>
<dbReference type="Gene3D" id="3.30.70.970">
    <property type="entry name" value="RraB-like"/>
    <property type="match status" value="1"/>
</dbReference>
<dbReference type="Pfam" id="PF06877">
    <property type="entry name" value="RraB"/>
    <property type="match status" value="1"/>
</dbReference>
<comment type="caution">
    <text evidence="2">The sequence shown here is derived from an EMBL/GenBank/DDBJ whole genome shotgun (WGS) entry which is preliminary data.</text>
</comment>
<proteinExistence type="predicted"/>
<dbReference type="EMBL" id="VAUV01000009">
    <property type="protein sequence ID" value="TLD70203.1"/>
    <property type="molecule type" value="Genomic_DNA"/>
</dbReference>
<evidence type="ECO:0000259" key="1">
    <source>
        <dbReference type="Pfam" id="PF06877"/>
    </source>
</evidence>
<dbReference type="OrthoDB" id="120234at2"/>
<reference evidence="2 3" key="1">
    <citation type="submission" date="2019-05" db="EMBL/GenBank/DDBJ databases">
        <title>Verrucobacter flavum gen. nov., sp. nov. a new member of the family Verrucomicrobiaceae.</title>
        <authorList>
            <person name="Szuroczki S."/>
            <person name="Abbaszade G."/>
            <person name="Szabo A."/>
            <person name="Felfoldi T."/>
            <person name="Schumann P."/>
            <person name="Boka K."/>
            <person name="Keki Z."/>
            <person name="Toumi M."/>
            <person name="Toth E."/>
        </authorList>
    </citation>
    <scope>NUCLEOTIDE SEQUENCE [LARGE SCALE GENOMIC DNA]</scope>
    <source>
        <strain evidence="2 3">MG-N-17</strain>
    </source>
</reference>
<keyword evidence="3" id="KW-1185">Reference proteome</keyword>
<gene>
    <name evidence="2" type="ORF">FEM03_13515</name>
</gene>
<dbReference type="SUPFAM" id="SSF89946">
    <property type="entry name" value="Hypothetical protein VC0424"/>
    <property type="match status" value="1"/>
</dbReference>
<sequence>MQNLCRPQRVHGVASNLKDRTISGLVRLKDRKIKKDLPISAEGVYDLSTVITQILAAAPPLPGWRVRAILDSDSLDGRRSETLFPSDENGDVLFGIAEGAGDLITSRPVDYCHIFPSSDSAAQFTALLPKGECSEPERYRGRKGLPWQVVVTREMIPSHNNITTTEAQLADVASKLGGIPDGWGFMSS</sequence>
<evidence type="ECO:0000313" key="2">
    <source>
        <dbReference type="EMBL" id="TLD70203.1"/>
    </source>
</evidence>
<evidence type="ECO:0000313" key="3">
    <source>
        <dbReference type="Proteomes" id="UP000306196"/>
    </source>
</evidence>
<dbReference type="Proteomes" id="UP000306196">
    <property type="component" value="Unassembled WGS sequence"/>
</dbReference>
<name>A0A5R8KD40_9BACT</name>
<feature type="domain" description="Regulator of ribonuclease activity B" evidence="1">
    <location>
        <begin position="87"/>
        <end position="184"/>
    </location>
</feature>
<dbReference type="InterPro" id="IPR036701">
    <property type="entry name" value="RraB-like_sf"/>
</dbReference>